<name>A0A8D8ULS1_9HEMI</name>
<dbReference type="AlphaFoldDB" id="A0A8D8ULS1"/>
<protein>
    <submittedName>
        <fullName evidence="1">Uncharacterized protein</fullName>
    </submittedName>
</protein>
<sequence length="101" mass="11818">MSNLQEKLQNFCAKSETEWRLLFPNMGDAVDNGLRANIFVHKYGCESFRNVNLNARLLVTSVEPQNSGYIRQSSSQSYCTTWKYGHYLKNRRRMISYLKSN</sequence>
<dbReference type="EMBL" id="HBUF01346117">
    <property type="protein sequence ID" value="CAG6709505.1"/>
    <property type="molecule type" value="Transcribed_RNA"/>
</dbReference>
<organism evidence="1">
    <name type="scientific">Cacopsylla melanoneura</name>
    <dbReference type="NCBI Taxonomy" id="428564"/>
    <lineage>
        <taxon>Eukaryota</taxon>
        <taxon>Metazoa</taxon>
        <taxon>Ecdysozoa</taxon>
        <taxon>Arthropoda</taxon>
        <taxon>Hexapoda</taxon>
        <taxon>Insecta</taxon>
        <taxon>Pterygota</taxon>
        <taxon>Neoptera</taxon>
        <taxon>Paraneoptera</taxon>
        <taxon>Hemiptera</taxon>
        <taxon>Sternorrhyncha</taxon>
        <taxon>Psylloidea</taxon>
        <taxon>Psyllidae</taxon>
        <taxon>Psyllinae</taxon>
        <taxon>Cacopsylla</taxon>
    </lineage>
</organism>
<dbReference type="EMBL" id="HBUF01346118">
    <property type="protein sequence ID" value="CAG6709506.1"/>
    <property type="molecule type" value="Transcribed_RNA"/>
</dbReference>
<evidence type="ECO:0000313" key="1">
    <source>
        <dbReference type="EMBL" id="CAG6709506.1"/>
    </source>
</evidence>
<proteinExistence type="predicted"/>
<accession>A0A8D8ULS1</accession>
<reference evidence="1" key="1">
    <citation type="submission" date="2021-05" db="EMBL/GenBank/DDBJ databases">
        <authorList>
            <person name="Alioto T."/>
            <person name="Alioto T."/>
            <person name="Gomez Garrido J."/>
        </authorList>
    </citation>
    <scope>NUCLEOTIDE SEQUENCE</scope>
</reference>
<dbReference type="EMBL" id="HBUF01346119">
    <property type="protein sequence ID" value="CAG6709507.1"/>
    <property type="molecule type" value="Transcribed_RNA"/>
</dbReference>